<proteinExistence type="predicted"/>
<reference evidence="1" key="1">
    <citation type="submission" date="2024-05" db="EMBL/GenBank/DDBJ databases">
        <authorList>
            <person name="Ahmad S."/>
            <person name="Qu Y."/>
            <person name="Leng Q."/>
            <person name="Li Y."/>
            <person name="Liang Y."/>
            <person name="Hou G."/>
        </authorList>
    </citation>
    <scope>NUCLEOTIDE SEQUENCE</scope>
</reference>
<dbReference type="EMBL" id="PP836395">
    <property type="protein sequence ID" value="XBO82154.1"/>
    <property type="molecule type" value="Genomic_DNA"/>
</dbReference>
<organism evidence="1">
    <name type="scientific">Enterococcus phage vB_EFS_EFP6</name>
    <dbReference type="NCBI Taxonomy" id="3158834"/>
    <lineage>
        <taxon>Viruses</taxon>
        <taxon>Duplodnaviria</taxon>
        <taxon>Heunggongvirae</taxon>
        <taxon>Uroviricota</taxon>
        <taxon>Caudoviricetes</taxon>
    </lineage>
</organism>
<protein>
    <recommendedName>
        <fullName evidence="2">PH domain-containing protein</fullName>
    </recommendedName>
</protein>
<sequence>MLREKELNIKPRIYKVEYILNVDGLVDEREIYFEAESNSEAIHKWVRYFHLDPYVSFVCCTEVPIQWN</sequence>
<evidence type="ECO:0008006" key="2">
    <source>
        <dbReference type="Google" id="ProtNLM"/>
    </source>
</evidence>
<accession>A0AAU7L268</accession>
<name>A0AAU7L268_9CAUD</name>
<evidence type="ECO:0000313" key="1">
    <source>
        <dbReference type="EMBL" id="XBO82154.1"/>
    </source>
</evidence>